<evidence type="ECO:0000313" key="3">
    <source>
        <dbReference type="Proteomes" id="UP000035760"/>
    </source>
</evidence>
<dbReference type="Proteomes" id="UP000035760">
    <property type="component" value="Unassembled WGS sequence"/>
</dbReference>
<organism evidence="2 3">
    <name type="scientific">Candidatus Competibacter denitrificans Run_A_D11</name>
    <dbReference type="NCBI Taxonomy" id="1400863"/>
    <lineage>
        <taxon>Bacteria</taxon>
        <taxon>Pseudomonadati</taxon>
        <taxon>Pseudomonadota</taxon>
        <taxon>Gammaproteobacteria</taxon>
        <taxon>Candidatus Competibacteraceae</taxon>
        <taxon>Candidatus Competibacter</taxon>
    </lineage>
</organism>
<name>W6MAD1_9GAMM</name>
<dbReference type="EMBL" id="CBTJ020000071">
    <property type="protein sequence ID" value="CDI03684.1"/>
    <property type="molecule type" value="Genomic_DNA"/>
</dbReference>
<gene>
    <name evidence="2" type="ORF">BN873_610081</name>
</gene>
<sequence>MNRRRNPVAAAPILRKGGAHQKPKTAERVKARLQVKQEAATWQASSTRCRQEPVPAY</sequence>
<accession>W6MAD1</accession>
<feature type="region of interest" description="Disordered" evidence="1">
    <location>
        <begin position="1"/>
        <end position="29"/>
    </location>
</feature>
<feature type="region of interest" description="Disordered" evidence="1">
    <location>
        <begin position="38"/>
        <end position="57"/>
    </location>
</feature>
<reference evidence="2" key="2">
    <citation type="submission" date="2014-03" db="EMBL/GenBank/DDBJ databases">
        <title>Candidatus Competibacter-lineage genomes retrieved from metagenomes reveal functional metabolic diversity.</title>
        <authorList>
            <person name="McIlroy S.J."/>
            <person name="Albertsen M."/>
            <person name="Andresen E.K."/>
            <person name="Saunders A.M."/>
            <person name="Kristiansen R."/>
            <person name="Stokholm-Bjerregaard M."/>
            <person name="Nielsen K.L."/>
            <person name="Nielsen P.H."/>
        </authorList>
    </citation>
    <scope>NUCLEOTIDE SEQUENCE</scope>
    <source>
        <strain evidence="2">Run_A_D11</strain>
    </source>
</reference>
<proteinExistence type="predicted"/>
<evidence type="ECO:0000313" key="2">
    <source>
        <dbReference type="EMBL" id="CDI03684.1"/>
    </source>
</evidence>
<evidence type="ECO:0000256" key="1">
    <source>
        <dbReference type="SAM" id="MobiDB-lite"/>
    </source>
</evidence>
<keyword evidence="3" id="KW-1185">Reference proteome</keyword>
<reference evidence="2" key="1">
    <citation type="submission" date="2013-07" db="EMBL/GenBank/DDBJ databases">
        <authorList>
            <person name="McIlroy S."/>
        </authorList>
    </citation>
    <scope>NUCLEOTIDE SEQUENCE [LARGE SCALE GENOMIC DNA]</scope>
    <source>
        <strain evidence="2">Run_A_D11</strain>
    </source>
</reference>
<protein>
    <submittedName>
        <fullName evidence="2">Uncharacterized protein</fullName>
    </submittedName>
</protein>
<comment type="caution">
    <text evidence="2">The sequence shown here is derived from an EMBL/GenBank/DDBJ whole genome shotgun (WGS) entry which is preliminary data.</text>
</comment>
<dbReference type="RefSeq" id="WP_171820483.1">
    <property type="nucleotide sequence ID" value="NZ_CBTJ020000071.1"/>
</dbReference>
<dbReference type="AlphaFoldDB" id="W6MAD1"/>